<organism evidence="6 7">
    <name type="scientific">Saccharothrix variisporea</name>
    <dbReference type="NCBI Taxonomy" id="543527"/>
    <lineage>
        <taxon>Bacteria</taxon>
        <taxon>Bacillati</taxon>
        <taxon>Actinomycetota</taxon>
        <taxon>Actinomycetes</taxon>
        <taxon>Pseudonocardiales</taxon>
        <taxon>Pseudonocardiaceae</taxon>
        <taxon>Saccharothrix</taxon>
    </lineage>
</organism>
<feature type="region of interest" description="Disordered" evidence="4">
    <location>
        <begin position="308"/>
        <end position="335"/>
    </location>
</feature>
<dbReference type="SUPFAM" id="SSF46689">
    <property type="entry name" value="Homeodomain-like"/>
    <property type="match status" value="2"/>
</dbReference>
<protein>
    <submittedName>
        <fullName evidence="6">AraC family transcriptional regulator</fullName>
    </submittedName>
</protein>
<dbReference type="AlphaFoldDB" id="A0A495XM69"/>
<evidence type="ECO:0000256" key="1">
    <source>
        <dbReference type="ARBA" id="ARBA00023015"/>
    </source>
</evidence>
<dbReference type="PROSITE" id="PS01124">
    <property type="entry name" value="HTH_ARAC_FAMILY_2"/>
    <property type="match status" value="1"/>
</dbReference>
<dbReference type="Pfam" id="PF12833">
    <property type="entry name" value="HTH_18"/>
    <property type="match status" value="1"/>
</dbReference>
<name>A0A495XM69_9PSEU</name>
<dbReference type="SMART" id="SM00342">
    <property type="entry name" value="HTH_ARAC"/>
    <property type="match status" value="1"/>
</dbReference>
<evidence type="ECO:0000259" key="5">
    <source>
        <dbReference type="PROSITE" id="PS01124"/>
    </source>
</evidence>
<dbReference type="GO" id="GO:0003700">
    <property type="term" value="F:DNA-binding transcription factor activity"/>
    <property type="evidence" value="ECO:0007669"/>
    <property type="project" value="InterPro"/>
</dbReference>
<dbReference type="RefSeq" id="WP_121228211.1">
    <property type="nucleotide sequence ID" value="NZ_JBIUBA010000027.1"/>
</dbReference>
<keyword evidence="1" id="KW-0805">Transcription regulation</keyword>
<dbReference type="Proteomes" id="UP000272729">
    <property type="component" value="Unassembled WGS sequence"/>
</dbReference>
<evidence type="ECO:0000313" key="7">
    <source>
        <dbReference type="Proteomes" id="UP000272729"/>
    </source>
</evidence>
<keyword evidence="2" id="KW-0238">DNA-binding</keyword>
<dbReference type="InterPro" id="IPR018060">
    <property type="entry name" value="HTH_AraC"/>
</dbReference>
<dbReference type="PANTHER" id="PTHR46796">
    <property type="entry name" value="HTH-TYPE TRANSCRIPTIONAL ACTIVATOR RHAS-RELATED"/>
    <property type="match status" value="1"/>
</dbReference>
<keyword evidence="3" id="KW-0804">Transcription</keyword>
<feature type="compositionally biased region" description="Low complexity" evidence="4">
    <location>
        <begin position="319"/>
        <end position="335"/>
    </location>
</feature>
<evidence type="ECO:0000256" key="4">
    <source>
        <dbReference type="SAM" id="MobiDB-lite"/>
    </source>
</evidence>
<dbReference type="PANTHER" id="PTHR46796:SF7">
    <property type="entry name" value="ARAC FAMILY TRANSCRIPTIONAL REGULATOR"/>
    <property type="match status" value="1"/>
</dbReference>
<comment type="caution">
    <text evidence="6">The sequence shown here is derived from an EMBL/GenBank/DDBJ whole genome shotgun (WGS) entry which is preliminary data.</text>
</comment>
<feature type="domain" description="HTH araC/xylS-type" evidence="5">
    <location>
        <begin position="223"/>
        <end position="321"/>
    </location>
</feature>
<accession>A0A495XM69</accession>
<evidence type="ECO:0000256" key="2">
    <source>
        <dbReference type="ARBA" id="ARBA00023125"/>
    </source>
</evidence>
<proteinExistence type="predicted"/>
<dbReference type="InterPro" id="IPR009057">
    <property type="entry name" value="Homeodomain-like_sf"/>
</dbReference>
<evidence type="ECO:0000313" key="6">
    <source>
        <dbReference type="EMBL" id="RKT74016.1"/>
    </source>
</evidence>
<keyword evidence="7" id="KW-1185">Reference proteome</keyword>
<sequence>MTEGASAPVEPLNDALERIRLEGAIFMRCEFTERWALSDLGGPGFAAMMHPGAERLVLFHVVASGRCWVSTPGGDRTWADAGDVIVLPYGDEFLVGGEEPVEPVSVMTVAPPPPWHEMPTLRHGEGGSRTDVVCGCLYSEDPLFDPDLKAFPPAFVVPTTDGPARSWFDASIAYALEQAPGGGGIRRTKLPEMLIIEVLRLYLSTAPGADRGWLAAVRDPVLAPAMKAIHGHPGRRWTVDDLARLTAVSRSSLDARFREILGLSPIRYVNEWRMRVAQDLLATTDMTVAAIARRIEYESEEAFSRAFKQATAQSPSVWRTSRSTSRPRPTGGPSQ</sequence>
<dbReference type="Gene3D" id="1.10.10.60">
    <property type="entry name" value="Homeodomain-like"/>
    <property type="match status" value="1"/>
</dbReference>
<gene>
    <name evidence="6" type="ORF">DFJ66_7358</name>
</gene>
<dbReference type="InterPro" id="IPR032783">
    <property type="entry name" value="AraC_lig"/>
</dbReference>
<reference evidence="6 7" key="1">
    <citation type="submission" date="2018-10" db="EMBL/GenBank/DDBJ databases">
        <title>Sequencing the genomes of 1000 actinobacteria strains.</title>
        <authorList>
            <person name="Klenk H.-P."/>
        </authorList>
    </citation>
    <scope>NUCLEOTIDE SEQUENCE [LARGE SCALE GENOMIC DNA]</scope>
    <source>
        <strain evidence="6 7">DSM 43911</strain>
    </source>
</reference>
<evidence type="ECO:0000256" key="3">
    <source>
        <dbReference type="ARBA" id="ARBA00023163"/>
    </source>
</evidence>
<dbReference type="Pfam" id="PF12852">
    <property type="entry name" value="Cupin_6"/>
    <property type="match status" value="1"/>
</dbReference>
<dbReference type="GO" id="GO:0043565">
    <property type="term" value="F:sequence-specific DNA binding"/>
    <property type="evidence" value="ECO:0007669"/>
    <property type="project" value="InterPro"/>
</dbReference>
<dbReference type="InterPro" id="IPR050204">
    <property type="entry name" value="AraC_XylS_family_regulators"/>
</dbReference>
<dbReference type="EMBL" id="RBXR01000001">
    <property type="protein sequence ID" value="RKT74016.1"/>
    <property type="molecule type" value="Genomic_DNA"/>
</dbReference>
<dbReference type="OrthoDB" id="241790at2"/>